<sequence length="284" mass="31722">MGMESREQKLRFIAGIIRQTCRKHNVDLYLRYHEQDINQLLTIRDEVIKEIPELREYEEGWPVLFYLKVTLHDHGGHTPRNGSKGKKRVLNENCPLSPESLAQKRQKPFRVPTIVPGPLRFAKHVSLNRSREILKTPQASGPLRDATSGAANDEDVIIISDNEDSVTKSTRTSTAASSQSHCSSQGTLCGFSASSSSSSPPRHATKAPRSILDMLVSGGIPRMDAQHLTRLLASFGIATSEYLRALARMHSRDVWLLELLGQKKVSEIQMRILRDILDGLAGDH</sequence>
<dbReference type="InParanoid" id="A0A5C3P773"/>
<dbReference type="Proteomes" id="UP000308197">
    <property type="component" value="Unassembled WGS sequence"/>
</dbReference>
<evidence type="ECO:0000313" key="3">
    <source>
        <dbReference type="Proteomes" id="UP000308197"/>
    </source>
</evidence>
<dbReference type="EMBL" id="ML211249">
    <property type="protein sequence ID" value="TFK85505.1"/>
    <property type="molecule type" value="Genomic_DNA"/>
</dbReference>
<feature type="region of interest" description="Disordered" evidence="1">
    <location>
        <begin position="133"/>
        <end position="184"/>
    </location>
</feature>
<evidence type="ECO:0000313" key="2">
    <source>
        <dbReference type="EMBL" id="TFK85505.1"/>
    </source>
</evidence>
<feature type="compositionally biased region" description="Low complexity" evidence="1">
    <location>
        <begin position="167"/>
        <end position="184"/>
    </location>
</feature>
<accession>A0A5C3P773</accession>
<proteinExistence type="predicted"/>
<keyword evidence="3" id="KW-1185">Reference proteome</keyword>
<name>A0A5C3P773_9APHY</name>
<organism evidence="2 3">
    <name type="scientific">Polyporus arcularius HHB13444</name>
    <dbReference type="NCBI Taxonomy" id="1314778"/>
    <lineage>
        <taxon>Eukaryota</taxon>
        <taxon>Fungi</taxon>
        <taxon>Dikarya</taxon>
        <taxon>Basidiomycota</taxon>
        <taxon>Agaricomycotina</taxon>
        <taxon>Agaricomycetes</taxon>
        <taxon>Polyporales</taxon>
        <taxon>Polyporaceae</taxon>
        <taxon>Polyporus</taxon>
    </lineage>
</organism>
<dbReference type="AlphaFoldDB" id="A0A5C3P773"/>
<protein>
    <submittedName>
        <fullName evidence="2">Uncharacterized protein</fullName>
    </submittedName>
</protein>
<gene>
    <name evidence="2" type="ORF">K466DRAFT_601118</name>
</gene>
<reference evidence="2 3" key="1">
    <citation type="journal article" date="2019" name="Nat. Ecol. Evol.">
        <title>Megaphylogeny resolves global patterns of mushroom evolution.</title>
        <authorList>
            <person name="Varga T."/>
            <person name="Krizsan K."/>
            <person name="Foldi C."/>
            <person name="Dima B."/>
            <person name="Sanchez-Garcia M."/>
            <person name="Sanchez-Ramirez S."/>
            <person name="Szollosi G.J."/>
            <person name="Szarkandi J.G."/>
            <person name="Papp V."/>
            <person name="Albert L."/>
            <person name="Andreopoulos W."/>
            <person name="Angelini C."/>
            <person name="Antonin V."/>
            <person name="Barry K.W."/>
            <person name="Bougher N.L."/>
            <person name="Buchanan P."/>
            <person name="Buyck B."/>
            <person name="Bense V."/>
            <person name="Catcheside P."/>
            <person name="Chovatia M."/>
            <person name="Cooper J."/>
            <person name="Damon W."/>
            <person name="Desjardin D."/>
            <person name="Finy P."/>
            <person name="Geml J."/>
            <person name="Haridas S."/>
            <person name="Hughes K."/>
            <person name="Justo A."/>
            <person name="Karasinski D."/>
            <person name="Kautmanova I."/>
            <person name="Kiss B."/>
            <person name="Kocsube S."/>
            <person name="Kotiranta H."/>
            <person name="LaButti K.M."/>
            <person name="Lechner B.E."/>
            <person name="Liimatainen K."/>
            <person name="Lipzen A."/>
            <person name="Lukacs Z."/>
            <person name="Mihaltcheva S."/>
            <person name="Morgado L.N."/>
            <person name="Niskanen T."/>
            <person name="Noordeloos M.E."/>
            <person name="Ohm R.A."/>
            <person name="Ortiz-Santana B."/>
            <person name="Ovrebo C."/>
            <person name="Racz N."/>
            <person name="Riley R."/>
            <person name="Savchenko A."/>
            <person name="Shiryaev A."/>
            <person name="Soop K."/>
            <person name="Spirin V."/>
            <person name="Szebenyi C."/>
            <person name="Tomsovsky M."/>
            <person name="Tulloss R.E."/>
            <person name="Uehling J."/>
            <person name="Grigoriev I.V."/>
            <person name="Vagvolgyi C."/>
            <person name="Papp T."/>
            <person name="Martin F.M."/>
            <person name="Miettinen O."/>
            <person name="Hibbett D.S."/>
            <person name="Nagy L.G."/>
        </authorList>
    </citation>
    <scope>NUCLEOTIDE SEQUENCE [LARGE SCALE GENOMIC DNA]</scope>
    <source>
        <strain evidence="2 3">HHB13444</strain>
    </source>
</reference>
<evidence type="ECO:0000256" key="1">
    <source>
        <dbReference type="SAM" id="MobiDB-lite"/>
    </source>
</evidence>
<feature type="compositionally biased region" description="Acidic residues" evidence="1">
    <location>
        <begin position="152"/>
        <end position="164"/>
    </location>
</feature>